<evidence type="ECO:0000313" key="6">
    <source>
        <dbReference type="Proteomes" id="UP000735302"/>
    </source>
</evidence>
<dbReference type="InterPro" id="IPR032628">
    <property type="entry name" value="AC_N"/>
</dbReference>
<dbReference type="PANTHER" id="PTHR45627">
    <property type="entry name" value="ADENYLATE CYCLASE TYPE 1"/>
    <property type="match status" value="1"/>
</dbReference>
<organism evidence="5 6">
    <name type="scientific">Plakobranchus ocellatus</name>
    <dbReference type="NCBI Taxonomy" id="259542"/>
    <lineage>
        <taxon>Eukaryota</taxon>
        <taxon>Metazoa</taxon>
        <taxon>Spiralia</taxon>
        <taxon>Lophotrochozoa</taxon>
        <taxon>Mollusca</taxon>
        <taxon>Gastropoda</taxon>
        <taxon>Heterobranchia</taxon>
        <taxon>Euthyneura</taxon>
        <taxon>Panpulmonata</taxon>
        <taxon>Sacoglossa</taxon>
        <taxon>Placobranchoidea</taxon>
        <taxon>Plakobranchidae</taxon>
        <taxon>Plakobranchus</taxon>
    </lineage>
</organism>
<evidence type="ECO:0000256" key="2">
    <source>
        <dbReference type="ARBA" id="ARBA00023239"/>
    </source>
</evidence>
<evidence type="ECO:0000259" key="4">
    <source>
        <dbReference type="Pfam" id="PF16214"/>
    </source>
</evidence>
<keyword evidence="6" id="KW-1185">Reference proteome</keyword>
<feature type="domain" description="Adenylate cyclase N-terminal" evidence="4">
    <location>
        <begin position="83"/>
        <end position="187"/>
    </location>
</feature>
<dbReference type="AlphaFoldDB" id="A0AAV4CY82"/>
<comment type="caution">
    <text evidence="5">The sequence shown here is derived from an EMBL/GenBank/DDBJ whole genome shotgun (WGS) entry which is preliminary data.</text>
</comment>
<keyword evidence="2" id="KW-0456">Lyase</keyword>
<keyword evidence="3" id="KW-0472">Membrane</keyword>
<evidence type="ECO:0000313" key="5">
    <source>
        <dbReference type="EMBL" id="GFO36853.1"/>
    </source>
</evidence>
<feature type="transmembrane region" description="Helical" evidence="3">
    <location>
        <begin position="173"/>
        <end position="196"/>
    </location>
</feature>
<dbReference type="Proteomes" id="UP000735302">
    <property type="component" value="Unassembled WGS sequence"/>
</dbReference>
<keyword evidence="3" id="KW-0812">Transmembrane</keyword>
<dbReference type="GO" id="GO:0007189">
    <property type="term" value="P:adenylate cyclase-activating G protein-coupled receptor signaling pathway"/>
    <property type="evidence" value="ECO:0007669"/>
    <property type="project" value="TreeGrafter"/>
</dbReference>
<evidence type="ECO:0000256" key="3">
    <source>
        <dbReference type="SAM" id="Phobius"/>
    </source>
</evidence>
<dbReference type="GO" id="GO:0004016">
    <property type="term" value="F:adenylate cyclase activity"/>
    <property type="evidence" value="ECO:0007669"/>
    <property type="project" value="TreeGrafter"/>
</dbReference>
<feature type="transmembrane region" description="Helical" evidence="3">
    <location>
        <begin position="142"/>
        <end position="161"/>
    </location>
</feature>
<dbReference type="Pfam" id="PF16214">
    <property type="entry name" value="AC_N"/>
    <property type="match status" value="1"/>
</dbReference>
<dbReference type="GO" id="GO:0000166">
    <property type="term" value="F:nucleotide binding"/>
    <property type="evidence" value="ECO:0007669"/>
    <property type="project" value="UniProtKB-KW"/>
</dbReference>
<reference evidence="5 6" key="1">
    <citation type="journal article" date="2021" name="Elife">
        <title>Chloroplast acquisition without the gene transfer in kleptoplastic sea slugs, Plakobranchus ocellatus.</title>
        <authorList>
            <person name="Maeda T."/>
            <person name="Takahashi S."/>
            <person name="Yoshida T."/>
            <person name="Shimamura S."/>
            <person name="Takaki Y."/>
            <person name="Nagai Y."/>
            <person name="Toyoda A."/>
            <person name="Suzuki Y."/>
            <person name="Arimoto A."/>
            <person name="Ishii H."/>
            <person name="Satoh N."/>
            <person name="Nishiyama T."/>
            <person name="Hasebe M."/>
            <person name="Maruyama T."/>
            <person name="Minagawa J."/>
            <person name="Obokata J."/>
            <person name="Shigenobu S."/>
        </authorList>
    </citation>
    <scope>NUCLEOTIDE SEQUENCE [LARGE SCALE GENOMIC DNA]</scope>
</reference>
<keyword evidence="1" id="KW-0547">Nucleotide-binding</keyword>
<feature type="transmembrane region" description="Helical" evidence="3">
    <location>
        <begin position="281"/>
        <end position="298"/>
    </location>
</feature>
<dbReference type="PANTHER" id="PTHR45627:SF16">
    <property type="entry name" value="ADENYLATE CYCLASE"/>
    <property type="match status" value="1"/>
</dbReference>
<proteinExistence type="predicted"/>
<accession>A0AAV4CY82</accession>
<feature type="transmembrane region" description="Helical" evidence="3">
    <location>
        <begin position="113"/>
        <end position="136"/>
    </location>
</feature>
<gene>
    <name evidence="5" type="ORF">PoB_006335800</name>
</gene>
<name>A0AAV4CY82_9GAST</name>
<keyword evidence="3" id="KW-1133">Transmembrane helix</keyword>
<protein>
    <submittedName>
        <fullName evidence="5">Ca(2+)/calmodulin-responsive adenylate cyclase</fullName>
    </submittedName>
</protein>
<evidence type="ECO:0000256" key="1">
    <source>
        <dbReference type="ARBA" id="ARBA00022741"/>
    </source>
</evidence>
<dbReference type="EMBL" id="BLXT01007159">
    <property type="protein sequence ID" value="GFO36853.1"/>
    <property type="molecule type" value="Genomic_DNA"/>
</dbReference>
<sequence>MARRGSRPMETTPMLSVNSRLVTVGDVGLPEVGTATDIREEAGNGIGGGISTTTSITTHTATLPLPDNSNTNHRFNNCRKHKGVQRLLSWNQFSSREMESLYQRYVFRIQQSALACILLLLTILCLSLAALTSLFVKGGYTLQGLYLFAQGLIFLAFFVCIKAGLMREQHFTGINYIVLSFVCVLALLSAPLPLLLENHLSWDTGGAAGDNNRKHYSDENYNVFGTSDGTGTTWSTYGETGSYLSGNEKKLAIGAANNGMTNGYQLQKQQSSDRLSNAADGAWVLAFIIFNVYALMPLRTLTKCLVGGILPGVHLAVASQTCSGIPHGPEWILWRQVRHFFCSVNTVNVMSKSDMCS</sequence>
<dbReference type="GO" id="GO:0005886">
    <property type="term" value="C:plasma membrane"/>
    <property type="evidence" value="ECO:0007669"/>
    <property type="project" value="TreeGrafter"/>
</dbReference>